<comment type="caution">
    <text evidence="6">The sequence shown here is derived from an EMBL/GenBank/DDBJ whole genome shotgun (WGS) entry which is preliminary data.</text>
</comment>
<dbReference type="AlphaFoldDB" id="A0A9W7H493"/>
<reference evidence="6" key="1">
    <citation type="submission" date="2023-05" db="EMBL/GenBank/DDBJ databases">
        <title>Genome and transcriptome analyses reveal genes involved in the formation of fine ridges on petal epidermal cells in Hibiscus trionum.</title>
        <authorList>
            <person name="Koshimizu S."/>
            <person name="Masuda S."/>
            <person name="Ishii T."/>
            <person name="Shirasu K."/>
            <person name="Hoshino A."/>
            <person name="Arita M."/>
        </authorList>
    </citation>
    <scope>NUCLEOTIDE SEQUENCE</scope>
    <source>
        <strain evidence="6">Hamamatsu line</strain>
    </source>
</reference>
<comment type="subcellular location">
    <subcellularLocation>
        <location evidence="1">Membrane</location>
    </subcellularLocation>
</comment>
<evidence type="ECO:0000256" key="2">
    <source>
        <dbReference type="ARBA" id="ARBA00022692"/>
    </source>
</evidence>
<dbReference type="EMBL" id="BSYR01000008">
    <property type="protein sequence ID" value="GMI70393.1"/>
    <property type="molecule type" value="Genomic_DNA"/>
</dbReference>
<evidence type="ECO:0000256" key="1">
    <source>
        <dbReference type="ARBA" id="ARBA00004370"/>
    </source>
</evidence>
<dbReference type="InterPro" id="IPR028082">
    <property type="entry name" value="Peripla_BP_I"/>
</dbReference>
<dbReference type="Proteomes" id="UP001165190">
    <property type="component" value="Unassembled WGS sequence"/>
</dbReference>
<gene>
    <name evidence="6" type="ORF">HRI_000708600</name>
</gene>
<dbReference type="Pfam" id="PF01094">
    <property type="entry name" value="ANF_receptor"/>
    <property type="match status" value="1"/>
</dbReference>
<evidence type="ECO:0000256" key="3">
    <source>
        <dbReference type="ARBA" id="ARBA00022989"/>
    </source>
</evidence>
<evidence type="ECO:0000313" key="7">
    <source>
        <dbReference type="Proteomes" id="UP001165190"/>
    </source>
</evidence>
<keyword evidence="4" id="KW-0472">Membrane</keyword>
<evidence type="ECO:0000259" key="5">
    <source>
        <dbReference type="Pfam" id="PF01094"/>
    </source>
</evidence>
<accession>A0A9W7H493</accession>
<dbReference type="SUPFAM" id="SSF53822">
    <property type="entry name" value="Periplasmic binding protein-like I"/>
    <property type="match status" value="1"/>
</dbReference>
<evidence type="ECO:0000313" key="6">
    <source>
        <dbReference type="EMBL" id="GMI70393.1"/>
    </source>
</evidence>
<dbReference type="Gene3D" id="3.40.50.2300">
    <property type="match status" value="1"/>
</dbReference>
<dbReference type="GO" id="GO:0016020">
    <property type="term" value="C:membrane"/>
    <property type="evidence" value="ECO:0007669"/>
    <property type="project" value="UniProtKB-SubCell"/>
</dbReference>
<protein>
    <recommendedName>
        <fullName evidence="5">Receptor ligand binding region domain-containing protein</fullName>
    </recommendedName>
</protein>
<feature type="domain" description="Receptor ligand binding region" evidence="5">
    <location>
        <begin position="3"/>
        <end position="105"/>
    </location>
</feature>
<dbReference type="InterPro" id="IPR001828">
    <property type="entry name" value="ANF_lig-bd_rcpt"/>
</dbReference>
<keyword evidence="3" id="KW-1133">Transmembrane helix</keyword>
<evidence type="ECO:0000256" key="4">
    <source>
        <dbReference type="ARBA" id="ARBA00023136"/>
    </source>
</evidence>
<proteinExistence type="predicted"/>
<organism evidence="6 7">
    <name type="scientific">Hibiscus trionum</name>
    <name type="common">Flower of an hour</name>
    <dbReference type="NCBI Taxonomy" id="183268"/>
    <lineage>
        <taxon>Eukaryota</taxon>
        <taxon>Viridiplantae</taxon>
        <taxon>Streptophyta</taxon>
        <taxon>Embryophyta</taxon>
        <taxon>Tracheophyta</taxon>
        <taxon>Spermatophyta</taxon>
        <taxon>Magnoliopsida</taxon>
        <taxon>eudicotyledons</taxon>
        <taxon>Gunneridae</taxon>
        <taxon>Pentapetalae</taxon>
        <taxon>rosids</taxon>
        <taxon>malvids</taxon>
        <taxon>Malvales</taxon>
        <taxon>Malvaceae</taxon>
        <taxon>Malvoideae</taxon>
        <taxon>Hibiscus</taxon>
    </lineage>
</organism>
<sequence>MGNSIKCLNKGHILVLHIRGSKGDPLLVLSHASIILESVKLDVIIIEESSVALKTLAKLGSRIKTPIISLFAANSSLPFSKYPYLLQTGATLAELFGWRSVIIMSEALLAIMKKSSMFLLDIGWLMWFAEHLFLERSWDMVEINQESHTVPSKPVQCFQFGSAFQFFYGEQIRDVFDPGGIKLASIDIETVLLVYPWFLTIVDTEELLLVLKLSNE</sequence>
<keyword evidence="2" id="KW-0812">Transmembrane</keyword>
<name>A0A9W7H493_HIBTR</name>
<keyword evidence="7" id="KW-1185">Reference proteome</keyword>